<protein>
    <recommendedName>
        <fullName evidence="2">protein-glutamate methylesterase</fullName>
        <ecNumber evidence="2">3.1.1.61</ecNumber>
    </recommendedName>
</protein>
<dbReference type="PROSITE" id="PS50122">
    <property type="entry name" value="CHEB"/>
    <property type="match status" value="1"/>
</dbReference>
<dbReference type="Pfam" id="PF01339">
    <property type="entry name" value="CheB_methylest"/>
    <property type="match status" value="1"/>
</dbReference>
<comment type="caution">
    <text evidence="6">The sequence shown here is derived from an EMBL/GenBank/DDBJ whole genome shotgun (WGS) entry which is preliminary data.</text>
</comment>
<keyword evidence="7" id="KW-1185">Reference proteome</keyword>
<gene>
    <name evidence="6" type="ORF">ISP15_09935</name>
</gene>
<accession>A0ABW8JK77</accession>
<feature type="domain" description="CheB-type methylesterase" evidence="5">
    <location>
        <begin position="4"/>
        <end position="188"/>
    </location>
</feature>
<dbReference type="RefSeq" id="WP_404547144.1">
    <property type="nucleotide sequence ID" value="NZ_JADIKJ010000010.1"/>
</dbReference>
<dbReference type="Gene3D" id="3.40.50.180">
    <property type="entry name" value="Methylesterase CheB, C-terminal domain"/>
    <property type="match status" value="1"/>
</dbReference>
<dbReference type="PANTHER" id="PTHR42872:SF6">
    <property type="entry name" value="PROTEIN-GLUTAMATE METHYLESTERASE_PROTEIN-GLUTAMINE GLUTAMINASE"/>
    <property type="match status" value="1"/>
</dbReference>
<feature type="active site" evidence="4">
    <location>
        <position position="14"/>
    </location>
</feature>
<evidence type="ECO:0000256" key="4">
    <source>
        <dbReference type="PROSITE-ProRule" id="PRU00050"/>
    </source>
</evidence>
<evidence type="ECO:0000259" key="5">
    <source>
        <dbReference type="PROSITE" id="PS50122"/>
    </source>
</evidence>
<feature type="active site" evidence="4">
    <location>
        <position position="134"/>
    </location>
</feature>
<evidence type="ECO:0000256" key="2">
    <source>
        <dbReference type="ARBA" id="ARBA00039140"/>
    </source>
</evidence>
<sequence>MNRPLVKAVVMGGSAGSLEALSTILGSIPAGFQASIFITVHVPSDRKNALVEVLQSKCQLEVREAEDKEPICPATVYVAPPDYHLLIEKDGTMALSSDEPVFYSRPAIDVLFESAADIYGPSLVGIVLSGANEDGANGLRAIQEAGGMVLVQDASQAYASAMPEAALAACSEARMLSVGELSEFLKSL</sequence>
<dbReference type="InterPro" id="IPR035909">
    <property type="entry name" value="CheB_C"/>
</dbReference>
<proteinExistence type="predicted"/>
<evidence type="ECO:0000313" key="6">
    <source>
        <dbReference type="EMBL" id="MFK2900656.1"/>
    </source>
</evidence>
<dbReference type="CDD" id="cd16433">
    <property type="entry name" value="CheB"/>
    <property type="match status" value="1"/>
</dbReference>
<evidence type="ECO:0000256" key="1">
    <source>
        <dbReference type="ARBA" id="ARBA00022801"/>
    </source>
</evidence>
<keyword evidence="1 4" id="KW-0378">Hydrolase</keyword>
<evidence type="ECO:0000256" key="3">
    <source>
        <dbReference type="ARBA" id="ARBA00048267"/>
    </source>
</evidence>
<feature type="active site" evidence="4">
    <location>
        <position position="41"/>
    </location>
</feature>
<reference evidence="6 7" key="1">
    <citation type="submission" date="2020-10" db="EMBL/GenBank/DDBJ databases">
        <title>Phylogeny of dyella-like bacteria.</title>
        <authorList>
            <person name="Fu J."/>
        </authorList>
    </citation>
    <scope>NUCLEOTIDE SEQUENCE [LARGE SCALE GENOMIC DNA]</scope>
    <source>
        <strain evidence="6 7">JP1</strain>
    </source>
</reference>
<dbReference type="InterPro" id="IPR000673">
    <property type="entry name" value="Sig_transdc_resp-reg_Me-estase"/>
</dbReference>
<name>A0ABW8JK77_9GAMM</name>
<evidence type="ECO:0000313" key="7">
    <source>
        <dbReference type="Proteomes" id="UP001620461"/>
    </source>
</evidence>
<organism evidence="6 7">
    <name type="scientific">Dyella jejuensis</name>
    <dbReference type="NCBI Taxonomy" id="1432009"/>
    <lineage>
        <taxon>Bacteria</taxon>
        <taxon>Pseudomonadati</taxon>
        <taxon>Pseudomonadota</taxon>
        <taxon>Gammaproteobacteria</taxon>
        <taxon>Lysobacterales</taxon>
        <taxon>Rhodanobacteraceae</taxon>
        <taxon>Dyella</taxon>
    </lineage>
</organism>
<dbReference type="EC" id="3.1.1.61" evidence="2"/>
<dbReference type="EMBL" id="JADIKJ010000010">
    <property type="protein sequence ID" value="MFK2900656.1"/>
    <property type="molecule type" value="Genomic_DNA"/>
</dbReference>
<comment type="catalytic activity">
    <reaction evidence="3">
        <text>[protein]-L-glutamate 5-O-methyl ester + H2O = L-glutamyl-[protein] + methanol + H(+)</text>
        <dbReference type="Rhea" id="RHEA:23236"/>
        <dbReference type="Rhea" id="RHEA-COMP:10208"/>
        <dbReference type="Rhea" id="RHEA-COMP:10311"/>
        <dbReference type="ChEBI" id="CHEBI:15377"/>
        <dbReference type="ChEBI" id="CHEBI:15378"/>
        <dbReference type="ChEBI" id="CHEBI:17790"/>
        <dbReference type="ChEBI" id="CHEBI:29973"/>
        <dbReference type="ChEBI" id="CHEBI:82795"/>
        <dbReference type="EC" id="3.1.1.61"/>
    </reaction>
</comment>
<dbReference type="SUPFAM" id="SSF52738">
    <property type="entry name" value="Methylesterase CheB, C-terminal domain"/>
    <property type="match status" value="1"/>
</dbReference>
<dbReference type="PANTHER" id="PTHR42872">
    <property type="entry name" value="PROTEIN-GLUTAMATE METHYLESTERASE/PROTEIN-GLUTAMINE GLUTAMINASE"/>
    <property type="match status" value="1"/>
</dbReference>
<dbReference type="Proteomes" id="UP001620461">
    <property type="component" value="Unassembled WGS sequence"/>
</dbReference>
<keyword evidence="4" id="KW-0145">Chemotaxis</keyword>